<dbReference type="Proteomes" id="UP001565368">
    <property type="component" value="Unassembled WGS sequence"/>
</dbReference>
<protein>
    <submittedName>
        <fullName evidence="2">Uncharacterized protein</fullName>
    </submittedName>
</protein>
<comment type="caution">
    <text evidence="2">The sequence shown here is derived from an EMBL/GenBank/DDBJ whole genome shotgun (WGS) entry which is preliminary data.</text>
</comment>
<evidence type="ECO:0000256" key="1">
    <source>
        <dbReference type="SAM" id="MobiDB-lite"/>
    </source>
</evidence>
<dbReference type="RefSeq" id="XP_069210829.1">
    <property type="nucleotide sequence ID" value="XM_069350443.1"/>
</dbReference>
<feature type="compositionally biased region" description="Low complexity" evidence="1">
    <location>
        <begin position="84"/>
        <end position="95"/>
    </location>
</feature>
<organism evidence="2 3">
    <name type="scientific">Vanrija albida</name>
    <dbReference type="NCBI Taxonomy" id="181172"/>
    <lineage>
        <taxon>Eukaryota</taxon>
        <taxon>Fungi</taxon>
        <taxon>Dikarya</taxon>
        <taxon>Basidiomycota</taxon>
        <taxon>Agaricomycotina</taxon>
        <taxon>Tremellomycetes</taxon>
        <taxon>Trichosporonales</taxon>
        <taxon>Trichosporonaceae</taxon>
        <taxon>Vanrija</taxon>
    </lineage>
</organism>
<keyword evidence="3" id="KW-1185">Reference proteome</keyword>
<dbReference type="GeneID" id="95982871"/>
<dbReference type="EMBL" id="JBBXJM010000002">
    <property type="protein sequence ID" value="KAL1410885.1"/>
    <property type="molecule type" value="Genomic_DNA"/>
</dbReference>
<evidence type="ECO:0000313" key="3">
    <source>
        <dbReference type="Proteomes" id="UP001565368"/>
    </source>
</evidence>
<gene>
    <name evidence="2" type="ORF">Q8F55_001828</name>
</gene>
<accession>A0ABR3Q8B9</accession>
<reference evidence="2 3" key="1">
    <citation type="submission" date="2023-08" db="EMBL/GenBank/DDBJ databases">
        <title>Annotated Genome Sequence of Vanrija albida AlHP1.</title>
        <authorList>
            <person name="Herzog R."/>
        </authorList>
    </citation>
    <scope>NUCLEOTIDE SEQUENCE [LARGE SCALE GENOMIC DNA]</scope>
    <source>
        <strain evidence="2 3">AlHP1</strain>
    </source>
</reference>
<name>A0ABR3Q8B9_9TREE</name>
<proteinExistence type="predicted"/>
<sequence>MPAPAPEPEPRMTVRAALDAHHPGANATLEGLIDLVVAQRDADPALSPQLVGALIFVTARVTAIGGARAAAILDRVVGAACDEPSAAPSAPPFSFGDHFPTAPPPSPDCEQDSSLGGDVNGGAA</sequence>
<feature type="region of interest" description="Disordered" evidence="1">
    <location>
        <begin position="82"/>
        <end position="124"/>
    </location>
</feature>
<evidence type="ECO:0000313" key="2">
    <source>
        <dbReference type="EMBL" id="KAL1410885.1"/>
    </source>
</evidence>